<evidence type="ECO:0000256" key="4">
    <source>
        <dbReference type="ARBA" id="ARBA00022786"/>
    </source>
</evidence>
<dbReference type="InterPro" id="IPR000569">
    <property type="entry name" value="HECT_dom"/>
</dbReference>
<dbReference type="InterPro" id="IPR035983">
    <property type="entry name" value="Hect_E3_ubiquitin_ligase"/>
</dbReference>
<evidence type="ECO:0000313" key="7">
    <source>
        <dbReference type="EMBL" id="CAI8019716.1"/>
    </source>
</evidence>
<evidence type="ECO:0000256" key="1">
    <source>
        <dbReference type="ARBA" id="ARBA00000885"/>
    </source>
</evidence>
<evidence type="ECO:0000256" key="5">
    <source>
        <dbReference type="PROSITE-ProRule" id="PRU00104"/>
    </source>
</evidence>
<comment type="caution">
    <text evidence="7">The sequence shown here is derived from an EMBL/GenBank/DDBJ whole genome shotgun (WGS) entry which is preliminary data.</text>
</comment>
<keyword evidence="7" id="KW-0436">Ligase</keyword>
<keyword evidence="8" id="KW-1185">Reference proteome</keyword>
<dbReference type="PROSITE" id="PS50237">
    <property type="entry name" value="HECT"/>
    <property type="match status" value="1"/>
</dbReference>
<comment type="catalytic activity">
    <reaction evidence="1">
        <text>S-ubiquitinyl-[E2 ubiquitin-conjugating enzyme]-L-cysteine + [acceptor protein]-L-lysine = [E2 ubiquitin-conjugating enzyme]-L-cysteine + N(6)-ubiquitinyl-[acceptor protein]-L-lysine.</text>
        <dbReference type="EC" id="2.3.2.26"/>
    </reaction>
</comment>
<dbReference type="InterPro" id="IPR044611">
    <property type="entry name" value="E3A/B/C-like"/>
</dbReference>
<dbReference type="GO" id="GO:0061630">
    <property type="term" value="F:ubiquitin protein ligase activity"/>
    <property type="evidence" value="ECO:0007669"/>
    <property type="project" value="UniProtKB-EC"/>
</dbReference>
<dbReference type="GO" id="GO:0016874">
    <property type="term" value="F:ligase activity"/>
    <property type="evidence" value="ECO:0007669"/>
    <property type="project" value="UniProtKB-KW"/>
</dbReference>
<evidence type="ECO:0000256" key="2">
    <source>
        <dbReference type="ARBA" id="ARBA00012485"/>
    </source>
</evidence>
<dbReference type="PANTHER" id="PTHR45700">
    <property type="entry name" value="UBIQUITIN-PROTEIN LIGASE E3C"/>
    <property type="match status" value="1"/>
</dbReference>
<dbReference type="EC" id="2.3.2.26" evidence="2"/>
<accession>A0AA35S0M5</accession>
<gene>
    <name evidence="7" type="ORF">GBAR_LOCUS11828</name>
</gene>
<dbReference type="AlphaFoldDB" id="A0AA35S0M5"/>
<name>A0AA35S0M5_GEOBA</name>
<feature type="domain" description="HECT" evidence="6">
    <location>
        <begin position="555"/>
        <end position="688"/>
    </location>
</feature>
<sequence length="711" mass="80467">SQIPLSLSLHFPDISLPFSSFPRYLSPFLFTSQISLCQKWLQSKQRASVEVCSNQSCAFRLSRVLILCTRSLSVSPDQPLAVPLRTLEVYLSPVSYREVPGEASSRLLDKLVATQVDCGYFQALQRVLETRVPPPDGPDSAHSALANSLLAFLTLPLLRPGGDRYLERFVSEVLCQTLTPHTAHLLLPHLSRSPLPLPTLITTVHTSLIANSLPPSLSLLFSILQLTQGKLATQPPPIISHYCHILSRLISHQINPTTQWAEPDTDEFLNEWEEHEEADFDPLESPRELLGSCLSIIVCDRYLPLYLRRLTSFSEPLLRGVCGLCHQLLLVRRPGVFPASFSSNYQCLPTSSHLCGPPFSLSPWRDSEFYGETSTGGHLPFSRGQLVEMVAVLRDVYVSLHMEKHLPHSLFRAPARLVEMKPSPVEYQQLKQCVYQLLCGLHERDSRRPFCPPRHWEMAHLSKISSIPPDLFLEADEEEPMSPRVAPSVTRSAELLRRAPFVFPFEERVRFFRSLVMQSKRSIRGHLQEFLIGPSLQVQARRNHIYEDAFSDLSQEKDLRLPLKVMLVNAQGLDEPGIDGGGLFREFLSELLKTGFDPNRGYFTSTQDGQLYPNPQAPFLSDNYASHYRFLGAMLGKAMYEHLLVEIPFAGFFLCKLADRGQGRLEAYHLASLDPELYRNVLSLKNYEGRFGGFGSQFHHDKQRVWPEQGC</sequence>
<dbReference type="SUPFAM" id="SSF56204">
    <property type="entry name" value="Hect, E3 ligase catalytic domain"/>
    <property type="match status" value="1"/>
</dbReference>
<dbReference type="GO" id="GO:0006511">
    <property type="term" value="P:ubiquitin-dependent protein catabolic process"/>
    <property type="evidence" value="ECO:0007669"/>
    <property type="project" value="TreeGrafter"/>
</dbReference>
<dbReference type="Pfam" id="PF00632">
    <property type="entry name" value="HECT"/>
    <property type="match status" value="1"/>
</dbReference>
<feature type="non-terminal residue" evidence="7">
    <location>
        <position position="711"/>
    </location>
</feature>
<dbReference type="EMBL" id="CASHTH010001771">
    <property type="protein sequence ID" value="CAI8019716.1"/>
    <property type="molecule type" value="Genomic_DNA"/>
</dbReference>
<dbReference type="GO" id="GO:0000209">
    <property type="term" value="P:protein polyubiquitination"/>
    <property type="evidence" value="ECO:0007669"/>
    <property type="project" value="InterPro"/>
</dbReference>
<dbReference type="Proteomes" id="UP001174909">
    <property type="component" value="Unassembled WGS sequence"/>
</dbReference>
<protein>
    <recommendedName>
        <fullName evidence="2">HECT-type E3 ubiquitin transferase</fullName>
        <ecNumber evidence="2">2.3.2.26</ecNumber>
    </recommendedName>
</protein>
<keyword evidence="3" id="KW-0808">Transferase</keyword>
<dbReference type="Gene3D" id="3.90.1750.10">
    <property type="entry name" value="Hect, E3 ligase catalytic domains"/>
    <property type="match status" value="1"/>
</dbReference>
<organism evidence="7 8">
    <name type="scientific">Geodia barretti</name>
    <name type="common">Barrett's horny sponge</name>
    <dbReference type="NCBI Taxonomy" id="519541"/>
    <lineage>
        <taxon>Eukaryota</taxon>
        <taxon>Metazoa</taxon>
        <taxon>Porifera</taxon>
        <taxon>Demospongiae</taxon>
        <taxon>Heteroscleromorpha</taxon>
        <taxon>Tetractinellida</taxon>
        <taxon>Astrophorina</taxon>
        <taxon>Geodiidae</taxon>
        <taxon>Geodia</taxon>
    </lineage>
</organism>
<dbReference type="PANTHER" id="PTHR45700:SF2">
    <property type="entry name" value="UBIQUITIN-PROTEIN LIGASE E3C"/>
    <property type="match status" value="1"/>
</dbReference>
<reference evidence="7" key="1">
    <citation type="submission" date="2023-03" db="EMBL/GenBank/DDBJ databases">
        <authorList>
            <person name="Steffen K."/>
            <person name="Cardenas P."/>
        </authorList>
    </citation>
    <scope>NUCLEOTIDE SEQUENCE</scope>
</reference>
<keyword evidence="4 5" id="KW-0833">Ubl conjugation pathway</keyword>
<evidence type="ECO:0000313" key="8">
    <source>
        <dbReference type="Proteomes" id="UP001174909"/>
    </source>
</evidence>
<comment type="caution">
    <text evidence="5">Lacks conserved residue(s) required for the propagation of feature annotation.</text>
</comment>
<evidence type="ECO:0000256" key="3">
    <source>
        <dbReference type="ARBA" id="ARBA00022679"/>
    </source>
</evidence>
<evidence type="ECO:0000259" key="6">
    <source>
        <dbReference type="PROSITE" id="PS50237"/>
    </source>
</evidence>
<proteinExistence type="predicted"/>